<keyword evidence="1" id="KW-0812">Transmembrane</keyword>
<accession>A0A7E4V6E0</accession>
<evidence type="ECO:0000256" key="2">
    <source>
        <dbReference type="SAM" id="SignalP"/>
    </source>
</evidence>
<feature type="transmembrane region" description="Helical" evidence="1">
    <location>
        <begin position="279"/>
        <end position="297"/>
    </location>
</feature>
<dbReference type="AlphaFoldDB" id="A0A7E4V6E0"/>
<evidence type="ECO:0000256" key="1">
    <source>
        <dbReference type="SAM" id="Phobius"/>
    </source>
</evidence>
<feature type="transmembrane region" description="Helical" evidence="1">
    <location>
        <begin position="252"/>
        <end position="273"/>
    </location>
</feature>
<name>A0A7E4V6E0_PANRE</name>
<dbReference type="Proteomes" id="UP000492821">
    <property type="component" value="Unassembled WGS sequence"/>
</dbReference>
<evidence type="ECO:0000313" key="5">
    <source>
        <dbReference type="WBParaSite" id="Pan_g17156.t1"/>
    </source>
</evidence>
<feature type="chain" id="PRO_5028982849" evidence="2">
    <location>
        <begin position="25"/>
        <end position="480"/>
    </location>
</feature>
<protein>
    <submittedName>
        <fullName evidence="5">NRF domain-containing protein</fullName>
    </submittedName>
</protein>
<dbReference type="SMART" id="SM00703">
    <property type="entry name" value="NRF"/>
    <property type="match status" value="1"/>
</dbReference>
<keyword evidence="1" id="KW-1133">Transmembrane helix</keyword>
<evidence type="ECO:0000313" key="4">
    <source>
        <dbReference type="Proteomes" id="UP000492821"/>
    </source>
</evidence>
<feature type="transmembrane region" description="Helical" evidence="1">
    <location>
        <begin position="217"/>
        <end position="240"/>
    </location>
</feature>
<reference evidence="5" key="2">
    <citation type="submission" date="2020-10" db="UniProtKB">
        <authorList>
            <consortium name="WormBaseParasite"/>
        </authorList>
    </citation>
    <scope>IDENTIFICATION</scope>
</reference>
<dbReference type="Pfam" id="PF20146">
    <property type="entry name" value="NRF"/>
    <property type="match status" value="1"/>
</dbReference>
<evidence type="ECO:0000259" key="3">
    <source>
        <dbReference type="SMART" id="SM00703"/>
    </source>
</evidence>
<dbReference type="PANTHER" id="PTHR11161:SF55">
    <property type="entry name" value="NOSE RESISTANT-TO-FLUOXETINE PROTEIN N-TERMINAL DOMAIN-CONTAINING PROTEIN"/>
    <property type="match status" value="1"/>
</dbReference>
<keyword evidence="2" id="KW-0732">Signal</keyword>
<feature type="domain" description="Nose resistant-to-fluoxetine protein N-terminal" evidence="3">
    <location>
        <begin position="79"/>
        <end position="203"/>
    </location>
</feature>
<feature type="transmembrane region" description="Helical" evidence="1">
    <location>
        <begin position="365"/>
        <end position="386"/>
    </location>
</feature>
<sequence>MLRLRNWLVFLGLLLFLIFQQTTAQFHGFPLYEKAINSLKNVNSVQLSSKAFSYAKAMPSIENILENLAVDANNLANLTADCSEDVDLLVTEAKNLFQGGGSHFTETMLKVFDSSGKISSGILLGNKRFFGLFKECQAIEYDLGNRTFAGKYSHVKFAIGGANETTCASNTFTIDLCLPKTCSSTDIAIIVNGALNSEIVCEVQSLPREAHANAGTWITLVIIGVVLFLGVTASVFDYFVLPYHKQEPYVNFSWYLSADMQMFIFTPVILVPLAIKKSYGVITALALLALSTIANVIQMYHYYFPPSQGGFEGGDDPRMTVDSTAYNALMYNAPWIRCQVYIVGMLTGVLLHSFKKLKIPMIIQIAGWITTAAIFYGCMFSLKSYFLGHVIPLGWRTLFSAASKPLWGVALSWIVITCFYGYEKHGNPVNNFKKSISKEIAVEANDLVHRRQQHISTIEMPIEANEKAKSTKSYTEEKWS</sequence>
<dbReference type="InterPro" id="IPR052728">
    <property type="entry name" value="O2_lipid_transport_reg"/>
</dbReference>
<organism evidence="4 5">
    <name type="scientific">Panagrellus redivivus</name>
    <name type="common">Microworm</name>
    <dbReference type="NCBI Taxonomy" id="6233"/>
    <lineage>
        <taxon>Eukaryota</taxon>
        <taxon>Metazoa</taxon>
        <taxon>Ecdysozoa</taxon>
        <taxon>Nematoda</taxon>
        <taxon>Chromadorea</taxon>
        <taxon>Rhabditida</taxon>
        <taxon>Tylenchina</taxon>
        <taxon>Panagrolaimomorpha</taxon>
        <taxon>Panagrolaimoidea</taxon>
        <taxon>Panagrolaimidae</taxon>
        <taxon>Panagrellus</taxon>
    </lineage>
</organism>
<dbReference type="InterPro" id="IPR006621">
    <property type="entry name" value="Nose-resist-to-fluoxetine_N"/>
</dbReference>
<feature type="transmembrane region" description="Helical" evidence="1">
    <location>
        <begin position="406"/>
        <end position="422"/>
    </location>
</feature>
<proteinExistence type="predicted"/>
<reference evidence="4" key="1">
    <citation type="journal article" date="2013" name="Genetics">
        <title>The draft genome and transcriptome of Panagrellus redivivus are shaped by the harsh demands of a free-living lifestyle.</title>
        <authorList>
            <person name="Srinivasan J."/>
            <person name="Dillman A.R."/>
            <person name="Macchietto M.G."/>
            <person name="Heikkinen L."/>
            <person name="Lakso M."/>
            <person name="Fracchia K.M."/>
            <person name="Antoshechkin I."/>
            <person name="Mortazavi A."/>
            <person name="Wong G."/>
            <person name="Sternberg P.W."/>
        </authorList>
    </citation>
    <scope>NUCLEOTIDE SEQUENCE [LARGE SCALE GENOMIC DNA]</scope>
    <source>
        <strain evidence="4">MT8872</strain>
    </source>
</reference>
<keyword evidence="1" id="KW-0472">Membrane</keyword>
<dbReference type="WBParaSite" id="Pan_g17156.t1">
    <property type="protein sequence ID" value="Pan_g17156.t1"/>
    <property type="gene ID" value="Pan_g17156"/>
</dbReference>
<dbReference type="PANTHER" id="PTHR11161">
    <property type="entry name" value="O-ACYLTRANSFERASE"/>
    <property type="match status" value="1"/>
</dbReference>
<feature type="signal peptide" evidence="2">
    <location>
        <begin position="1"/>
        <end position="24"/>
    </location>
</feature>
<keyword evidence="4" id="KW-1185">Reference proteome</keyword>